<evidence type="ECO:0008006" key="4">
    <source>
        <dbReference type="Google" id="ProtNLM"/>
    </source>
</evidence>
<proteinExistence type="predicted"/>
<name>A0A5C5RXQ4_9ACTN</name>
<reference evidence="2 3" key="1">
    <citation type="submission" date="2019-06" db="EMBL/GenBank/DDBJ databases">
        <title>Tsukamurella conjunctivitidis sp. nov., Tsukamurella assacharolytica sp. nov. and Tsukamurella sputae sp. nov. isolated from patients with conjunctivitis, bacteraemia (lymphoma) and respiratory infection (sputum) in Hong Kong.</title>
        <authorList>
            <person name="Teng J.L.L."/>
            <person name="Lee H.H."/>
            <person name="Fong J.Y.H."/>
            <person name="Fok K.M.N."/>
            <person name="Lau S.K.P."/>
            <person name="Woo P.C.Y."/>
        </authorList>
    </citation>
    <scope>NUCLEOTIDE SEQUENCE [LARGE SCALE GENOMIC DNA]</scope>
    <source>
        <strain evidence="2 3">HKU72</strain>
    </source>
</reference>
<feature type="region of interest" description="Disordered" evidence="1">
    <location>
        <begin position="36"/>
        <end position="62"/>
    </location>
</feature>
<comment type="caution">
    <text evidence="2">The sequence shown here is derived from an EMBL/GenBank/DDBJ whole genome shotgun (WGS) entry which is preliminary data.</text>
</comment>
<protein>
    <recommendedName>
        <fullName evidence="4">HK97 gp10 family phage protein</fullName>
    </recommendedName>
</protein>
<evidence type="ECO:0000313" key="2">
    <source>
        <dbReference type="EMBL" id="TWS27258.1"/>
    </source>
</evidence>
<dbReference type="RefSeq" id="WP_146488573.1">
    <property type="nucleotide sequence ID" value="NZ_VIGX01000015.1"/>
</dbReference>
<gene>
    <name evidence="2" type="ORF">FK530_19110</name>
</gene>
<sequence>MAVRIKFNEAGFRALLTSAGAQALVDEHAQRMVSGANAVPSTTQPAHQGPYYEVEDGSDGDRARRRVVTTDARAAAHEAKTHALLRQL</sequence>
<accession>A0A5C5RXQ4</accession>
<organism evidence="2 3">
    <name type="scientific">Tsukamurella conjunctivitidis</name>
    <dbReference type="NCBI Taxonomy" id="2592068"/>
    <lineage>
        <taxon>Bacteria</taxon>
        <taxon>Bacillati</taxon>
        <taxon>Actinomycetota</taxon>
        <taxon>Actinomycetes</taxon>
        <taxon>Mycobacteriales</taxon>
        <taxon>Tsukamurellaceae</taxon>
        <taxon>Tsukamurella</taxon>
    </lineage>
</organism>
<dbReference type="Proteomes" id="UP000319375">
    <property type="component" value="Unassembled WGS sequence"/>
</dbReference>
<dbReference type="AlphaFoldDB" id="A0A5C5RXQ4"/>
<dbReference type="OrthoDB" id="2106556at201174"/>
<evidence type="ECO:0000313" key="3">
    <source>
        <dbReference type="Proteomes" id="UP000319375"/>
    </source>
</evidence>
<dbReference type="EMBL" id="VIGX01000015">
    <property type="protein sequence ID" value="TWS27258.1"/>
    <property type="molecule type" value="Genomic_DNA"/>
</dbReference>
<evidence type="ECO:0000256" key="1">
    <source>
        <dbReference type="SAM" id="MobiDB-lite"/>
    </source>
</evidence>
<keyword evidence="3" id="KW-1185">Reference proteome</keyword>